<feature type="active site" evidence="4">
    <location>
        <position position="283"/>
    </location>
</feature>
<dbReference type="InterPro" id="IPR000073">
    <property type="entry name" value="AB_hydrolase_1"/>
</dbReference>
<keyword evidence="7" id="KW-1185">Reference proteome</keyword>
<evidence type="ECO:0000259" key="5">
    <source>
        <dbReference type="Pfam" id="PF00561"/>
    </source>
</evidence>
<dbReference type="InterPro" id="IPR029058">
    <property type="entry name" value="AB_hydrolase_fold"/>
</dbReference>
<dbReference type="AlphaFoldDB" id="A0A4S8F872"/>
<dbReference type="Proteomes" id="UP000308917">
    <property type="component" value="Unassembled WGS sequence"/>
</dbReference>
<dbReference type="PANTHER" id="PTHR32268:SF11">
    <property type="entry name" value="HOMOSERINE O-ACETYLTRANSFERASE"/>
    <property type="match status" value="1"/>
</dbReference>
<feature type="active site" description="Nucleophile" evidence="4">
    <location>
        <position position="143"/>
    </location>
</feature>
<dbReference type="Gene3D" id="3.40.50.1820">
    <property type="entry name" value="alpha/beta hydrolase"/>
    <property type="match status" value="1"/>
</dbReference>
<dbReference type="OrthoDB" id="9800754at2"/>
<dbReference type="GO" id="GO:0004414">
    <property type="term" value="F:homoserine O-acetyltransferase activity"/>
    <property type="evidence" value="ECO:0007669"/>
    <property type="project" value="TreeGrafter"/>
</dbReference>
<dbReference type="GO" id="GO:0016787">
    <property type="term" value="F:hydrolase activity"/>
    <property type="evidence" value="ECO:0007669"/>
    <property type="project" value="UniProtKB-KW"/>
</dbReference>
<reference evidence="6 7" key="1">
    <citation type="journal article" date="2015" name="Antonie Van Leeuwenhoek">
        <title>Lampropedia puyangensis sp. nov., isolated from symptomatic bark of Populus ? euramericana canker and emended description of Lampropedia hyalina (Ehrenberg 1832) Lee et al. 2004.</title>
        <authorList>
            <person name="Li Y."/>
            <person name="Wang T."/>
            <person name="Piao C.G."/>
            <person name="Wang L.F."/>
            <person name="Tian G.Z."/>
            <person name="Zhu T.H."/>
            <person name="Guo M.W."/>
        </authorList>
    </citation>
    <scope>NUCLEOTIDE SEQUENCE [LARGE SCALE GENOMIC DNA]</scope>
    <source>
        <strain evidence="6 7">2-bin</strain>
    </source>
</reference>
<dbReference type="InterPro" id="IPR008220">
    <property type="entry name" value="HAT_MetX-like"/>
</dbReference>
<dbReference type="PIRSF" id="PIRSF000443">
    <property type="entry name" value="Homoser_Ac_trans"/>
    <property type="match status" value="1"/>
</dbReference>
<comment type="caution">
    <text evidence="6">The sequence shown here is derived from an EMBL/GenBank/DDBJ whole genome shotgun (WGS) entry which is preliminary data.</text>
</comment>
<dbReference type="Pfam" id="PF00561">
    <property type="entry name" value="Abhydrolase_1"/>
    <property type="match status" value="1"/>
</dbReference>
<gene>
    <name evidence="6" type="ORF">E9531_06345</name>
</gene>
<proteinExistence type="predicted"/>
<keyword evidence="6" id="KW-0378">Hydrolase</keyword>
<dbReference type="GO" id="GO:0009092">
    <property type="term" value="P:homoserine metabolic process"/>
    <property type="evidence" value="ECO:0007669"/>
    <property type="project" value="TreeGrafter"/>
</dbReference>
<protein>
    <submittedName>
        <fullName evidence="6">Alpha/beta fold hydrolase</fullName>
    </submittedName>
</protein>
<accession>A0A4S8F872</accession>
<evidence type="ECO:0000313" key="6">
    <source>
        <dbReference type="EMBL" id="THU03793.1"/>
    </source>
</evidence>
<name>A0A4S8F872_9BURK</name>
<feature type="domain" description="AB hydrolase-1" evidence="5">
    <location>
        <begin position="40"/>
        <end position="291"/>
    </location>
</feature>
<dbReference type="GO" id="GO:0009086">
    <property type="term" value="P:methionine biosynthetic process"/>
    <property type="evidence" value="ECO:0007669"/>
    <property type="project" value="UniProtKB-KW"/>
</dbReference>
<evidence type="ECO:0000256" key="2">
    <source>
        <dbReference type="ARBA" id="ARBA00023167"/>
    </source>
</evidence>
<keyword evidence="2" id="KW-0028">Amino-acid biosynthesis</keyword>
<dbReference type="EMBL" id="STFG01000004">
    <property type="protein sequence ID" value="THU03793.1"/>
    <property type="molecule type" value="Genomic_DNA"/>
</dbReference>
<keyword evidence="1" id="KW-0808">Transferase</keyword>
<feature type="active site" evidence="4">
    <location>
        <position position="313"/>
    </location>
</feature>
<dbReference type="PANTHER" id="PTHR32268">
    <property type="entry name" value="HOMOSERINE O-ACETYLTRANSFERASE"/>
    <property type="match status" value="1"/>
</dbReference>
<sequence length="334" mass="36161">MRSTHIHSIGPLKLHNGHVLQQCEVAYNSYGTLANDGRNAIVVTHGYTASHQLLTQGSAVAEGPWAALMGPGKPLDTDRFFIICPNMLGSCYGSTGPSSINPATQQVYGPDFPDINMSDIVATQYALVKQLGIQHLRAVVGPSLGGFQALQWIVDYPDFVDVAGAIVSASYLPACTAMSLPHLLHTLQACPDWPAAQSPSMQETLYQLRLQTLQTYGMPHVLESQGLPAKDIRPALQSMAKQWAKHFNPHSLVTLLKAALSFDVRAQLPTTQANVLHVVADSDALFPPDKTIHAMQSMNGRLKQLVLNTPMGHSCSGPLHAVWGPLLQKLLQEN</sequence>
<keyword evidence="3" id="KW-0012">Acyltransferase</keyword>
<organism evidence="6 7">
    <name type="scientific">Lampropedia puyangensis</name>
    <dbReference type="NCBI Taxonomy" id="1330072"/>
    <lineage>
        <taxon>Bacteria</taxon>
        <taxon>Pseudomonadati</taxon>
        <taxon>Pseudomonadota</taxon>
        <taxon>Betaproteobacteria</taxon>
        <taxon>Burkholderiales</taxon>
        <taxon>Comamonadaceae</taxon>
        <taxon>Lampropedia</taxon>
    </lineage>
</organism>
<evidence type="ECO:0000256" key="3">
    <source>
        <dbReference type="ARBA" id="ARBA00023315"/>
    </source>
</evidence>
<dbReference type="RefSeq" id="WP_136572901.1">
    <property type="nucleotide sequence ID" value="NZ_STFG01000004.1"/>
</dbReference>
<evidence type="ECO:0000256" key="1">
    <source>
        <dbReference type="ARBA" id="ARBA00022679"/>
    </source>
</evidence>
<keyword evidence="2" id="KW-0486">Methionine biosynthesis</keyword>
<dbReference type="SUPFAM" id="SSF53474">
    <property type="entry name" value="alpha/beta-Hydrolases"/>
    <property type="match status" value="1"/>
</dbReference>
<evidence type="ECO:0000256" key="4">
    <source>
        <dbReference type="PIRSR" id="PIRSR000443-1"/>
    </source>
</evidence>
<evidence type="ECO:0000313" key="7">
    <source>
        <dbReference type="Proteomes" id="UP000308917"/>
    </source>
</evidence>